<feature type="binding site" evidence="14">
    <location>
        <position position="222"/>
    </location>
    <ligand>
        <name>NADP(+)</name>
        <dbReference type="ChEBI" id="CHEBI:58349"/>
    </ligand>
</feature>
<dbReference type="Pfam" id="PF00383">
    <property type="entry name" value="dCMP_cyt_deam_1"/>
    <property type="match status" value="1"/>
</dbReference>
<feature type="binding site" evidence="14">
    <location>
        <position position="229"/>
    </location>
    <ligand>
        <name>substrate</name>
    </ligand>
</feature>
<dbReference type="PATRIC" id="fig|1142394.8.peg.2935"/>
<dbReference type="Gene3D" id="3.40.430.10">
    <property type="entry name" value="Dihydrofolate Reductase, subunit A"/>
    <property type="match status" value="2"/>
</dbReference>
<dbReference type="InterPro" id="IPR016192">
    <property type="entry name" value="APOBEC/CMP_deaminase_Zn-bd"/>
</dbReference>
<dbReference type="GO" id="GO:0008270">
    <property type="term" value="F:zinc ion binding"/>
    <property type="evidence" value="ECO:0007669"/>
    <property type="project" value="InterPro"/>
</dbReference>
<dbReference type="KEGG" id="phm:PSMK_28390"/>
<keyword evidence="9 12" id="KW-0521">NADP</keyword>
<protein>
    <recommendedName>
        <fullName evidence="12">Riboflavin biosynthesis protein RibD</fullName>
    </recommendedName>
    <domain>
        <recommendedName>
            <fullName evidence="12">Diaminohydroxyphosphoribosylaminopyrimidine deaminase</fullName>
            <shortName evidence="12">DRAP deaminase</shortName>
            <ecNumber evidence="12">3.5.4.26</ecNumber>
        </recommendedName>
        <alternativeName>
            <fullName evidence="12">Riboflavin-specific deaminase</fullName>
        </alternativeName>
    </domain>
    <domain>
        <recommendedName>
            <fullName evidence="12">5-amino-6-(5-phosphoribosylamino)uracil reductase</fullName>
            <ecNumber evidence="12">1.1.1.193</ecNumber>
        </recommendedName>
        <alternativeName>
            <fullName evidence="12">HTP reductase</fullName>
        </alternativeName>
    </domain>
</protein>
<feature type="binding site" evidence="15">
    <location>
        <position position="98"/>
    </location>
    <ligand>
        <name>Zn(2+)</name>
        <dbReference type="ChEBI" id="CHEBI:29105"/>
        <note>catalytic</note>
    </ligand>
</feature>
<feature type="binding site" evidence="14">
    <location>
        <position position="218"/>
    </location>
    <ligand>
        <name>NADP(+)</name>
        <dbReference type="ChEBI" id="CHEBI:58349"/>
    </ligand>
</feature>
<evidence type="ECO:0000259" key="16">
    <source>
        <dbReference type="PROSITE" id="PS51747"/>
    </source>
</evidence>
<feature type="binding site" evidence="15">
    <location>
        <position position="107"/>
    </location>
    <ligand>
        <name>Zn(2+)</name>
        <dbReference type="ChEBI" id="CHEBI:29105"/>
        <note>catalytic</note>
    </ligand>
</feature>
<comment type="pathway">
    <text evidence="3 12">Cofactor biosynthesis; riboflavin biosynthesis; 5-amino-6-(D-ribitylamino)uracil from GTP: step 3/4.</text>
</comment>
<dbReference type="GO" id="GO:0008703">
    <property type="term" value="F:5-amino-6-(5-phosphoribosylamino)uracil reductase activity"/>
    <property type="evidence" value="ECO:0007669"/>
    <property type="project" value="UniProtKB-EC"/>
</dbReference>
<evidence type="ECO:0000256" key="11">
    <source>
        <dbReference type="ARBA" id="ARBA00023268"/>
    </source>
</evidence>
<dbReference type="InterPro" id="IPR050765">
    <property type="entry name" value="Riboflavin_Biosynth_HTPR"/>
</dbReference>
<evidence type="ECO:0000256" key="4">
    <source>
        <dbReference type="ARBA" id="ARBA00005259"/>
    </source>
</evidence>
<comment type="catalytic activity">
    <reaction evidence="12">
        <text>5-amino-6-(5-phospho-D-ribitylamino)uracil + NADP(+) = 5-amino-6-(5-phospho-D-ribosylamino)uracil + NADPH + H(+)</text>
        <dbReference type="Rhea" id="RHEA:17845"/>
        <dbReference type="ChEBI" id="CHEBI:15378"/>
        <dbReference type="ChEBI" id="CHEBI:57783"/>
        <dbReference type="ChEBI" id="CHEBI:58349"/>
        <dbReference type="ChEBI" id="CHEBI:58421"/>
        <dbReference type="ChEBI" id="CHEBI:58453"/>
        <dbReference type="EC" id="1.1.1.193"/>
    </reaction>
</comment>
<keyword evidence="11" id="KW-0511">Multifunctional enzyme</keyword>
<reference evidence="17 18" key="1">
    <citation type="submission" date="2012-02" db="EMBL/GenBank/DDBJ databases">
        <title>Complete genome sequence of Phycisphaera mikurensis NBRC 102666.</title>
        <authorList>
            <person name="Ankai A."/>
            <person name="Hosoyama A."/>
            <person name="Terui Y."/>
            <person name="Sekine M."/>
            <person name="Fukai R."/>
            <person name="Kato Y."/>
            <person name="Nakamura S."/>
            <person name="Yamada-Narita S."/>
            <person name="Kawakoshi A."/>
            <person name="Fukunaga Y."/>
            <person name="Yamazaki S."/>
            <person name="Fujita N."/>
        </authorList>
    </citation>
    <scope>NUCLEOTIDE SEQUENCE [LARGE SCALE GENOMIC DNA]</scope>
    <source>
        <strain evidence="18">NBRC 102666 / KCTC 22515 / FYK2301M01</strain>
    </source>
</reference>
<dbReference type="PANTHER" id="PTHR38011">
    <property type="entry name" value="DIHYDROFOLATE REDUCTASE FAMILY PROTEIN (AFU_ORTHOLOGUE AFUA_8G06820)"/>
    <property type="match status" value="1"/>
</dbReference>
<evidence type="ECO:0000256" key="10">
    <source>
        <dbReference type="ARBA" id="ARBA00023002"/>
    </source>
</evidence>
<dbReference type="CDD" id="cd01284">
    <property type="entry name" value="Riboflavin_deaminase-reductase"/>
    <property type="match status" value="1"/>
</dbReference>
<dbReference type="EC" id="3.5.4.26" evidence="12"/>
<evidence type="ECO:0000256" key="6">
    <source>
        <dbReference type="ARBA" id="ARBA00022619"/>
    </source>
</evidence>
<comment type="cofactor">
    <cofactor evidence="12 15">
        <name>Zn(2+)</name>
        <dbReference type="ChEBI" id="CHEBI:29105"/>
    </cofactor>
    <text evidence="12 15">Binds 1 zinc ion.</text>
</comment>
<name>I0IIB0_PHYMF</name>
<sequence>MLPPRPSPWETDATLTEAQAMAAAVRLAERATGRVEPNPRVGCVLLAAGPVERPRPVLGRGFHRRFGGPHAEVQALADARRRGPLAPGFTAVVTLEPCRHTGKTPPCTEALLAAGVGRVVAGEVDPDPRVSGGGFGRLRAAGVEAVAAPTPGTAWLLAPFAKRLATGLPWVIAKWAQTLDGCVATAGGDSKWISNEASRRRVHRLRARVDAVLTGAGTAVADDPRLTARGVRVHRRARRVVFDRSGRLPAGAALRERGGPPLEVTADPPEAVLRRLAADGCTRVLLEAGPGLAGAFFAAGLVDEIHAYVAPLLLGDPAGLGPAAAGSMERMAGARPLRLVSASRLGDDLCLVYAVNRDPASPG</sequence>
<evidence type="ECO:0000256" key="9">
    <source>
        <dbReference type="ARBA" id="ARBA00022857"/>
    </source>
</evidence>
<feature type="binding site" evidence="14">
    <location>
        <position position="176"/>
    </location>
    <ligand>
        <name>NADP(+)</name>
        <dbReference type="ChEBI" id="CHEBI:58349"/>
    </ligand>
</feature>
<dbReference type="PANTHER" id="PTHR38011:SF7">
    <property type="entry name" value="2,5-DIAMINO-6-RIBOSYLAMINO-4(3H)-PYRIMIDINONE 5'-PHOSPHATE REDUCTASE"/>
    <property type="match status" value="1"/>
</dbReference>
<dbReference type="EC" id="1.1.1.193" evidence="12"/>
<comment type="function">
    <text evidence="1 12">Converts 2,5-diamino-6-(ribosylamino)-4(3h)-pyrimidinone 5'-phosphate into 5-amino-6-(ribosylamino)-2,4(1h,3h)-pyrimidinedione 5'-phosphate.</text>
</comment>
<comment type="catalytic activity">
    <reaction evidence="12">
        <text>2,5-diamino-6-hydroxy-4-(5-phosphoribosylamino)-pyrimidine + H2O + H(+) = 5-amino-6-(5-phospho-D-ribosylamino)uracil + NH4(+)</text>
        <dbReference type="Rhea" id="RHEA:21868"/>
        <dbReference type="ChEBI" id="CHEBI:15377"/>
        <dbReference type="ChEBI" id="CHEBI:15378"/>
        <dbReference type="ChEBI" id="CHEBI:28938"/>
        <dbReference type="ChEBI" id="CHEBI:58453"/>
        <dbReference type="ChEBI" id="CHEBI:58614"/>
        <dbReference type="EC" id="3.5.4.26"/>
    </reaction>
</comment>
<keyword evidence="18" id="KW-1185">Reference proteome</keyword>
<evidence type="ECO:0000313" key="17">
    <source>
        <dbReference type="EMBL" id="BAM04998.1"/>
    </source>
</evidence>
<dbReference type="GO" id="GO:0009231">
    <property type="term" value="P:riboflavin biosynthetic process"/>
    <property type="evidence" value="ECO:0007669"/>
    <property type="project" value="UniProtKB-UniPathway"/>
</dbReference>
<proteinExistence type="inferred from homology"/>
<evidence type="ECO:0000256" key="12">
    <source>
        <dbReference type="PIRNR" id="PIRNR006769"/>
    </source>
</evidence>
<dbReference type="InterPro" id="IPR002125">
    <property type="entry name" value="CMP_dCMP_dom"/>
</dbReference>
<organism evidence="17 18">
    <name type="scientific">Phycisphaera mikurensis (strain NBRC 102666 / KCTC 22515 / FYK2301M01)</name>
    <dbReference type="NCBI Taxonomy" id="1142394"/>
    <lineage>
        <taxon>Bacteria</taxon>
        <taxon>Pseudomonadati</taxon>
        <taxon>Planctomycetota</taxon>
        <taxon>Phycisphaerae</taxon>
        <taxon>Phycisphaerales</taxon>
        <taxon>Phycisphaeraceae</taxon>
        <taxon>Phycisphaera</taxon>
    </lineage>
</organism>
<evidence type="ECO:0000256" key="1">
    <source>
        <dbReference type="ARBA" id="ARBA00002151"/>
    </source>
</evidence>
<dbReference type="NCBIfam" id="TIGR00326">
    <property type="entry name" value="eubact_ribD"/>
    <property type="match status" value="1"/>
</dbReference>
<feature type="binding site" evidence="14">
    <location>
        <position position="287"/>
    </location>
    <ligand>
        <name>substrate</name>
    </ligand>
</feature>
<feature type="binding site" evidence="14">
    <location>
        <position position="206"/>
    </location>
    <ligand>
        <name>substrate</name>
    </ligand>
</feature>
<dbReference type="PIRSF" id="PIRSF006769">
    <property type="entry name" value="RibD"/>
    <property type="match status" value="1"/>
</dbReference>
<feature type="binding site" evidence="15">
    <location>
        <position position="70"/>
    </location>
    <ligand>
        <name>Zn(2+)</name>
        <dbReference type="ChEBI" id="CHEBI:29105"/>
        <note>catalytic</note>
    </ligand>
</feature>
<keyword evidence="12 17" id="KW-0378">Hydrolase</keyword>
<keyword evidence="7 12" id="KW-0479">Metal-binding</keyword>
<dbReference type="Gene3D" id="3.40.140.10">
    <property type="entry name" value="Cytidine Deaminase, domain 2"/>
    <property type="match status" value="1"/>
</dbReference>
<dbReference type="UniPathway" id="UPA00275">
    <property type="reaction ID" value="UER00401"/>
</dbReference>
<dbReference type="InterPro" id="IPR004794">
    <property type="entry name" value="Eubact_RibD"/>
</dbReference>
<feature type="binding site" evidence="14">
    <location>
        <position position="226"/>
    </location>
    <ligand>
        <name>substrate</name>
    </ligand>
</feature>
<comment type="pathway">
    <text evidence="2 12">Cofactor biosynthesis; riboflavin biosynthesis; 5-amino-6-(D-ribitylamino)uracil from GTP: step 2/4.</text>
</comment>
<dbReference type="eggNOG" id="COG0117">
    <property type="taxonomic scope" value="Bacteria"/>
</dbReference>
<dbReference type="InterPro" id="IPR002734">
    <property type="entry name" value="RibDG_C"/>
</dbReference>
<dbReference type="SUPFAM" id="SSF53597">
    <property type="entry name" value="Dihydrofolate reductase-like"/>
    <property type="match status" value="1"/>
</dbReference>
<evidence type="ECO:0000256" key="15">
    <source>
        <dbReference type="PIRSR" id="PIRSR006769-3"/>
    </source>
</evidence>
<dbReference type="RefSeq" id="WP_014438208.1">
    <property type="nucleotide sequence ID" value="NC_017080.1"/>
</dbReference>
<dbReference type="InterPro" id="IPR016193">
    <property type="entry name" value="Cytidine_deaminase-like"/>
</dbReference>
<evidence type="ECO:0000256" key="5">
    <source>
        <dbReference type="ARBA" id="ARBA00007417"/>
    </source>
</evidence>
<dbReference type="AlphaFoldDB" id="I0IIB0"/>
<feature type="active site" description="Proton donor" evidence="13">
    <location>
        <position position="72"/>
    </location>
</feature>
<accession>I0IIB0</accession>
<keyword evidence="10 12" id="KW-0560">Oxidoreductase</keyword>
<dbReference type="STRING" id="1142394.PSMK_28390"/>
<comment type="similarity">
    <text evidence="5 12">In the C-terminal section; belongs to the HTP reductase family.</text>
</comment>
<evidence type="ECO:0000256" key="2">
    <source>
        <dbReference type="ARBA" id="ARBA00004882"/>
    </source>
</evidence>
<evidence type="ECO:0000256" key="14">
    <source>
        <dbReference type="PIRSR" id="PIRSR006769-2"/>
    </source>
</evidence>
<keyword evidence="8 12" id="KW-0862">Zinc</keyword>
<keyword evidence="6 12" id="KW-0686">Riboflavin biosynthesis</keyword>
<feature type="binding site" evidence="14">
    <location>
        <position position="192"/>
    </location>
    <ligand>
        <name>NADP(+)</name>
        <dbReference type="ChEBI" id="CHEBI:58349"/>
    </ligand>
</feature>
<gene>
    <name evidence="17" type="primary">ribD</name>
    <name evidence="17" type="synonym">ribG</name>
    <name evidence="17" type="ordered locus">PSMK_28390</name>
</gene>
<dbReference type="SUPFAM" id="SSF53927">
    <property type="entry name" value="Cytidine deaminase-like"/>
    <property type="match status" value="1"/>
</dbReference>
<feature type="domain" description="CMP/dCMP-type deaminase" evidence="16">
    <location>
        <begin position="15"/>
        <end position="138"/>
    </location>
</feature>
<dbReference type="HOGENOM" id="CLU_036590_1_0_0"/>
<dbReference type="EMBL" id="AP012338">
    <property type="protein sequence ID" value="BAM04998.1"/>
    <property type="molecule type" value="Genomic_DNA"/>
</dbReference>
<dbReference type="InterPro" id="IPR024072">
    <property type="entry name" value="DHFR-like_dom_sf"/>
</dbReference>
<evidence type="ECO:0000256" key="8">
    <source>
        <dbReference type="ARBA" id="ARBA00022833"/>
    </source>
</evidence>
<dbReference type="Pfam" id="PF01872">
    <property type="entry name" value="RibD_C"/>
    <property type="match status" value="1"/>
</dbReference>
<comment type="similarity">
    <text evidence="4 12">In the N-terminal section; belongs to the cytidine and deoxycytidylate deaminase family.</text>
</comment>
<dbReference type="Proteomes" id="UP000007881">
    <property type="component" value="Chromosome"/>
</dbReference>
<evidence type="ECO:0000256" key="13">
    <source>
        <dbReference type="PIRSR" id="PIRSR006769-1"/>
    </source>
</evidence>
<dbReference type="PROSITE" id="PS00903">
    <property type="entry name" value="CYT_DCMP_DEAMINASES_1"/>
    <property type="match status" value="1"/>
</dbReference>
<dbReference type="PROSITE" id="PS51747">
    <property type="entry name" value="CYT_DCMP_DEAMINASES_2"/>
    <property type="match status" value="1"/>
</dbReference>
<feature type="binding site" evidence="14">
    <location>
        <begin position="289"/>
        <end position="295"/>
    </location>
    <ligand>
        <name>NADP(+)</name>
        <dbReference type="ChEBI" id="CHEBI:58349"/>
    </ligand>
</feature>
<evidence type="ECO:0000256" key="7">
    <source>
        <dbReference type="ARBA" id="ARBA00022723"/>
    </source>
</evidence>
<evidence type="ECO:0000256" key="3">
    <source>
        <dbReference type="ARBA" id="ARBA00004910"/>
    </source>
</evidence>
<evidence type="ECO:0000313" key="18">
    <source>
        <dbReference type="Proteomes" id="UP000007881"/>
    </source>
</evidence>
<dbReference type="eggNOG" id="COG1985">
    <property type="taxonomic scope" value="Bacteria"/>
</dbReference>
<feature type="binding site" evidence="14">
    <location>
        <position position="190"/>
    </location>
    <ligand>
        <name>substrate</name>
    </ligand>
</feature>
<dbReference type="GO" id="GO:0008835">
    <property type="term" value="F:diaminohydroxyphosphoribosylaminopyrimidine deaminase activity"/>
    <property type="evidence" value="ECO:0007669"/>
    <property type="project" value="UniProtKB-EC"/>
</dbReference>